<keyword evidence="3" id="KW-0012">Acyltransferase</keyword>
<proteinExistence type="predicted"/>
<evidence type="ECO:0000313" key="4">
    <source>
        <dbReference type="Proteomes" id="UP000029228"/>
    </source>
</evidence>
<dbReference type="Pfam" id="PF01757">
    <property type="entry name" value="Acyl_transf_3"/>
    <property type="match status" value="1"/>
</dbReference>
<gene>
    <name evidence="3" type="ORF">JCM19235_6800</name>
</gene>
<evidence type="ECO:0000256" key="1">
    <source>
        <dbReference type="SAM" id="Phobius"/>
    </source>
</evidence>
<protein>
    <submittedName>
        <fullName evidence="3">Acyltransferase 3</fullName>
    </submittedName>
</protein>
<name>A0A090SFG9_9VIBR</name>
<organism evidence="3 4">
    <name type="scientific">Vibrio maritimus</name>
    <dbReference type="NCBI Taxonomy" id="990268"/>
    <lineage>
        <taxon>Bacteria</taxon>
        <taxon>Pseudomonadati</taxon>
        <taxon>Pseudomonadota</taxon>
        <taxon>Gammaproteobacteria</taxon>
        <taxon>Vibrionales</taxon>
        <taxon>Vibrionaceae</taxon>
        <taxon>Vibrio</taxon>
    </lineage>
</organism>
<keyword evidence="3" id="KW-0808">Transferase</keyword>
<keyword evidence="1" id="KW-1133">Transmembrane helix</keyword>
<dbReference type="STRING" id="990268.JCM19235_6800"/>
<sequence>MNEKLRIDTLRGTACVLLVFFHVIGSNPNNGLKIDDGFYRDFNDVLGYLRMPLFTFLSGYVYAYRPFQVGAKSFLFKKARRLLVPMLIVGTAFALLQSLTPGTNFEGTIGYCYTLSLSRIFGLLKRCF</sequence>
<dbReference type="InterPro" id="IPR002656">
    <property type="entry name" value="Acyl_transf_3_dom"/>
</dbReference>
<dbReference type="EMBL" id="BBMR01000002">
    <property type="protein sequence ID" value="GAL18247.1"/>
    <property type="molecule type" value="Genomic_DNA"/>
</dbReference>
<feature type="domain" description="Acyltransferase 3" evidence="2">
    <location>
        <begin position="6"/>
        <end position="115"/>
    </location>
</feature>
<keyword evidence="4" id="KW-1185">Reference proteome</keyword>
<dbReference type="GO" id="GO:0016747">
    <property type="term" value="F:acyltransferase activity, transferring groups other than amino-acyl groups"/>
    <property type="evidence" value="ECO:0007669"/>
    <property type="project" value="InterPro"/>
</dbReference>
<evidence type="ECO:0000313" key="3">
    <source>
        <dbReference type="EMBL" id="GAL18247.1"/>
    </source>
</evidence>
<reference evidence="3 4" key="1">
    <citation type="submission" date="2014-09" db="EMBL/GenBank/DDBJ databases">
        <title>Vibrio maritimus JCM 19235. (C45) whole genome shotgun sequence.</title>
        <authorList>
            <person name="Sawabe T."/>
            <person name="Meirelles P."/>
            <person name="Nakanishi M."/>
            <person name="Sayaka M."/>
            <person name="Hattori M."/>
            <person name="Ohkuma M."/>
        </authorList>
    </citation>
    <scope>NUCLEOTIDE SEQUENCE [LARGE SCALE GENOMIC DNA]</scope>
    <source>
        <strain evidence="4">JCM19235</strain>
    </source>
</reference>
<keyword evidence="1" id="KW-0472">Membrane</keyword>
<dbReference type="OrthoDB" id="8678265at2"/>
<dbReference type="Proteomes" id="UP000029228">
    <property type="component" value="Unassembled WGS sequence"/>
</dbReference>
<dbReference type="AlphaFoldDB" id="A0A090SFG9"/>
<keyword evidence="1" id="KW-0812">Transmembrane</keyword>
<accession>A0A090SFG9</accession>
<feature type="transmembrane region" description="Helical" evidence="1">
    <location>
        <begin position="82"/>
        <end position="99"/>
    </location>
</feature>
<evidence type="ECO:0000259" key="2">
    <source>
        <dbReference type="Pfam" id="PF01757"/>
    </source>
</evidence>
<feature type="transmembrane region" description="Helical" evidence="1">
    <location>
        <begin position="45"/>
        <end position="62"/>
    </location>
</feature>
<comment type="caution">
    <text evidence="3">The sequence shown here is derived from an EMBL/GenBank/DDBJ whole genome shotgun (WGS) entry which is preliminary data.</text>
</comment>
<feature type="transmembrane region" description="Helical" evidence="1">
    <location>
        <begin position="7"/>
        <end position="25"/>
    </location>
</feature>